<evidence type="ECO:0000256" key="2">
    <source>
        <dbReference type="PROSITE-ProRule" id="PRU01161"/>
    </source>
</evidence>
<organism evidence="4 5">
    <name type="scientific">Priestia taiwanensis</name>
    <dbReference type="NCBI Taxonomy" id="1347902"/>
    <lineage>
        <taxon>Bacteria</taxon>
        <taxon>Bacillati</taxon>
        <taxon>Bacillota</taxon>
        <taxon>Bacilli</taxon>
        <taxon>Bacillales</taxon>
        <taxon>Bacillaceae</taxon>
        <taxon>Priestia</taxon>
    </lineage>
</organism>
<feature type="active site" description="Proton acceptor" evidence="2">
    <location>
        <position position="196"/>
    </location>
</feature>
<sequence length="353" mass="40240">MNYPFRNLVFEGGGIKGIGYVGALEYIENKQNILPNIQRFGGTSVGAVTALILGLGYSISELKEKLEKIQFEEFKDDDSWIIKDAFRLLVSGYGRYKGDKFLEWIRKDIIHPKVAEWMEKGIMEEGRQNSDLTFEELVQITGKAVYFQGTNVSTRQSVTFSHESTPTMSVAEAVRISMSIPLFFEPVVWRGNYYVDGGVLNNYPIRLFDQKKYVSDENYCEMTPYYEKVTELITQTSEERISSVYQDMQVYNKETLGFRLDSQTEIDVMRNIAAPVCHEIDSFFDFAWNLVGTVIKGQDSMHLHKDDAARTIYINTLGVTAIDFNISNEKQLQLIASGYKGAEEFFEGDGDLS</sequence>
<evidence type="ECO:0000313" key="4">
    <source>
        <dbReference type="EMBL" id="GGE54709.1"/>
    </source>
</evidence>
<keyword evidence="1 2" id="KW-0443">Lipid metabolism</keyword>
<comment type="caution">
    <text evidence="4">The sequence shown here is derived from an EMBL/GenBank/DDBJ whole genome shotgun (WGS) entry which is preliminary data.</text>
</comment>
<dbReference type="Pfam" id="PF01734">
    <property type="entry name" value="Patatin"/>
    <property type="match status" value="1"/>
</dbReference>
<dbReference type="SUPFAM" id="SSF52151">
    <property type="entry name" value="FabD/lysophospholipase-like"/>
    <property type="match status" value="1"/>
</dbReference>
<name>A0A917AI77_9BACI</name>
<reference evidence="4" key="1">
    <citation type="journal article" date="2014" name="Int. J. Syst. Evol. Microbiol.">
        <title>Complete genome sequence of Corynebacterium casei LMG S-19264T (=DSM 44701T), isolated from a smear-ripened cheese.</title>
        <authorList>
            <consortium name="US DOE Joint Genome Institute (JGI-PGF)"/>
            <person name="Walter F."/>
            <person name="Albersmeier A."/>
            <person name="Kalinowski J."/>
            <person name="Ruckert C."/>
        </authorList>
    </citation>
    <scope>NUCLEOTIDE SEQUENCE</scope>
    <source>
        <strain evidence="4">CGMCC 1.12698</strain>
    </source>
</reference>
<keyword evidence="2" id="KW-0378">Hydrolase</keyword>
<proteinExistence type="predicted"/>
<evidence type="ECO:0000259" key="3">
    <source>
        <dbReference type="PROSITE" id="PS51635"/>
    </source>
</evidence>
<evidence type="ECO:0000313" key="5">
    <source>
        <dbReference type="Proteomes" id="UP000605259"/>
    </source>
</evidence>
<reference evidence="4" key="2">
    <citation type="submission" date="2020-09" db="EMBL/GenBank/DDBJ databases">
        <authorList>
            <person name="Sun Q."/>
            <person name="Zhou Y."/>
        </authorList>
    </citation>
    <scope>NUCLEOTIDE SEQUENCE</scope>
    <source>
        <strain evidence="4">CGMCC 1.12698</strain>
    </source>
</reference>
<feature type="active site" description="Nucleophile" evidence="2">
    <location>
        <position position="44"/>
    </location>
</feature>
<protein>
    <recommendedName>
        <fullName evidence="3">PNPLA domain-containing protein</fullName>
    </recommendedName>
</protein>
<gene>
    <name evidence="4" type="ORF">GCM10007140_01270</name>
</gene>
<feature type="short sequence motif" description="DGA/G" evidence="2">
    <location>
        <begin position="196"/>
        <end position="198"/>
    </location>
</feature>
<dbReference type="GO" id="GO:0016787">
    <property type="term" value="F:hydrolase activity"/>
    <property type="evidence" value="ECO:0007669"/>
    <property type="project" value="UniProtKB-UniRule"/>
</dbReference>
<feature type="short sequence motif" description="GXSXG" evidence="2">
    <location>
        <begin position="42"/>
        <end position="46"/>
    </location>
</feature>
<dbReference type="PANTHER" id="PTHR46394:SF1">
    <property type="entry name" value="PNPLA DOMAIN-CONTAINING PROTEIN"/>
    <property type="match status" value="1"/>
</dbReference>
<dbReference type="CDD" id="cd07207">
    <property type="entry name" value="Pat_ExoU_VipD_like"/>
    <property type="match status" value="1"/>
</dbReference>
<dbReference type="Proteomes" id="UP000605259">
    <property type="component" value="Unassembled WGS sequence"/>
</dbReference>
<evidence type="ECO:0000256" key="1">
    <source>
        <dbReference type="ARBA" id="ARBA00023098"/>
    </source>
</evidence>
<dbReference type="EMBL" id="BMFK01000001">
    <property type="protein sequence ID" value="GGE54709.1"/>
    <property type="molecule type" value="Genomic_DNA"/>
</dbReference>
<keyword evidence="5" id="KW-1185">Reference proteome</keyword>
<keyword evidence="2" id="KW-0442">Lipid degradation</keyword>
<dbReference type="Gene3D" id="3.40.1090.10">
    <property type="entry name" value="Cytosolic phospholipase A2 catalytic domain"/>
    <property type="match status" value="1"/>
</dbReference>
<dbReference type="PANTHER" id="PTHR46394">
    <property type="entry name" value="ANNEXIN"/>
    <property type="match status" value="1"/>
</dbReference>
<feature type="domain" description="PNPLA" evidence="3">
    <location>
        <begin position="8"/>
        <end position="209"/>
    </location>
</feature>
<dbReference type="RefSeq" id="WP_188386537.1">
    <property type="nucleotide sequence ID" value="NZ_BMFK01000001.1"/>
</dbReference>
<dbReference type="GO" id="GO:0016042">
    <property type="term" value="P:lipid catabolic process"/>
    <property type="evidence" value="ECO:0007669"/>
    <property type="project" value="UniProtKB-UniRule"/>
</dbReference>
<dbReference type="InterPro" id="IPR016035">
    <property type="entry name" value="Acyl_Trfase/lysoPLipase"/>
</dbReference>
<dbReference type="InterPro" id="IPR002641">
    <property type="entry name" value="PNPLA_dom"/>
</dbReference>
<accession>A0A917AI77</accession>
<dbReference type="AlphaFoldDB" id="A0A917AI77"/>
<dbReference type="InterPro" id="IPR052580">
    <property type="entry name" value="Lipid_Hydrolase"/>
</dbReference>
<feature type="short sequence motif" description="GXGXXG" evidence="2">
    <location>
        <begin position="12"/>
        <end position="17"/>
    </location>
</feature>
<dbReference type="PROSITE" id="PS51635">
    <property type="entry name" value="PNPLA"/>
    <property type="match status" value="1"/>
</dbReference>